<sequence>MRKCLWQLSFWLPVSISFSLSFMAGSFAYIEFWKSIIGNANENPIYGLLAISYALGLVIYFIVIRIFLRQHLWTWNKVFRMIAQRVLYEHIAICALMTVSFLLVAIFYLVQNGFGAFMEKISIFVFSLIFFAVLGWLSFTTLQRFKFTIKMGKNNENP</sequence>
<evidence type="ECO:0008006" key="3">
    <source>
        <dbReference type="Google" id="ProtNLM"/>
    </source>
</evidence>
<feature type="transmembrane region" description="Helical" evidence="1">
    <location>
        <begin position="87"/>
        <end position="109"/>
    </location>
</feature>
<proteinExistence type="predicted"/>
<feature type="transmembrane region" description="Helical" evidence="1">
    <location>
        <begin position="121"/>
        <end position="142"/>
    </location>
</feature>
<reference evidence="2" key="1">
    <citation type="submission" date="2018-06" db="EMBL/GenBank/DDBJ databases">
        <authorList>
            <person name="Zhirakovskaya E."/>
        </authorList>
    </citation>
    <scope>NUCLEOTIDE SEQUENCE</scope>
</reference>
<accession>A0A3B0S4E3</accession>
<dbReference type="AlphaFoldDB" id="A0A3B0S4E3"/>
<keyword evidence="1" id="KW-0472">Membrane</keyword>
<evidence type="ECO:0000313" key="2">
    <source>
        <dbReference type="EMBL" id="VAW01215.1"/>
    </source>
</evidence>
<keyword evidence="1" id="KW-1133">Transmembrane helix</keyword>
<evidence type="ECO:0000256" key="1">
    <source>
        <dbReference type="SAM" id="Phobius"/>
    </source>
</evidence>
<dbReference type="EMBL" id="UOEE01000314">
    <property type="protein sequence ID" value="VAW01215.1"/>
    <property type="molecule type" value="Genomic_DNA"/>
</dbReference>
<feature type="transmembrane region" description="Helical" evidence="1">
    <location>
        <begin position="44"/>
        <end position="67"/>
    </location>
</feature>
<keyword evidence="1" id="KW-0812">Transmembrane</keyword>
<protein>
    <recommendedName>
        <fullName evidence="3">DUF2975 domain-containing protein</fullName>
    </recommendedName>
</protein>
<name>A0A3B0S4E3_9ZZZZ</name>
<gene>
    <name evidence="2" type="ORF">MNBD_ALPHA06-37</name>
</gene>
<organism evidence="2">
    <name type="scientific">hydrothermal vent metagenome</name>
    <dbReference type="NCBI Taxonomy" id="652676"/>
    <lineage>
        <taxon>unclassified sequences</taxon>
        <taxon>metagenomes</taxon>
        <taxon>ecological metagenomes</taxon>
    </lineage>
</organism>